<accession>I5BVF1</accession>
<sequence>MQLSLHIIDYGRPEPHRHPSHNQSDEEPQIMGFEVGNIVRKLHPLRGVTGHRSKVQWRQGFGGPQIAIDAQPMALGEVEKHRCVAASGHHTPGLAVWLQAMFAQVFVALPAANPVLAKKNKTRSLPFIQDRLRTIQRA</sequence>
<dbReference type="AlphaFoldDB" id="I5BVF1"/>
<protein>
    <submittedName>
        <fullName evidence="1">Uncharacterized protein</fullName>
    </submittedName>
</protein>
<dbReference type="Proteomes" id="UP000004622">
    <property type="component" value="Unassembled WGS sequence"/>
</dbReference>
<evidence type="ECO:0000313" key="2">
    <source>
        <dbReference type="Proteomes" id="UP000004622"/>
    </source>
</evidence>
<gene>
    <name evidence="1" type="ORF">A33O_15301</name>
</gene>
<comment type="caution">
    <text evidence="1">The sequence shown here is derived from an EMBL/GenBank/DDBJ whole genome shotgun (WGS) entry which is preliminary data.</text>
</comment>
<dbReference type="EMBL" id="AJXZ01000038">
    <property type="protein sequence ID" value="EIM73553.1"/>
    <property type="molecule type" value="Genomic_DNA"/>
</dbReference>
<name>I5BVF1_9HYPH</name>
<organism evidence="1 2">
    <name type="scientific">Nitratireductor aquibiodomus RA22</name>
    <dbReference type="NCBI Taxonomy" id="1189611"/>
    <lineage>
        <taxon>Bacteria</taxon>
        <taxon>Pseudomonadati</taxon>
        <taxon>Pseudomonadota</taxon>
        <taxon>Alphaproteobacteria</taxon>
        <taxon>Hyphomicrobiales</taxon>
        <taxon>Phyllobacteriaceae</taxon>
        <taxon>Nitratireductor</taxon>
    </lineage>
</organism>
<reference evidence="1 2" key="1">
    <citation type="journal article" date="2012" name="J. Bacteriol.">
        <title>Genome Sequence of Nitratireductor aquibiodomus Strain RA22.</title>
        <authorList>
            <person name="Singh A."/>
            <person name="Jangir P.K."/>
            <person name="Kumari C."/>
            <person name="Sharma R."/>
        </authorList>
    </citation>
    <scope>NUCLEOTIDE SEQUENCE [LARGE SCALE GENOMIC DNA]</scope>
    <source>
        <strain evidence="1 2">RA22</strain>
    </source>
</reference>
<evidence type="ECO:0000313" key="1">
    <source>
        <dbReference type="EMBL" id="EIM73553.1"/>
    </source>
</evidence>
<proteinExistence type="predicted"/>